<keyword evidence="1" id="KW-1133">Transmembrane helix</keyword>
<name>A0ABU5E703_9PROT</name>
<evidence type="ECO:0008006" key="4">
    <source>
        <dbReference type="Google" id="ProtNLM"/>
    </source>
</evidence>
<reference evidence="2 3" key="1">
    <citation type="journal article" date="2016" name="Antonie Van Leeuwenhoek">
        <title>Dongia soli sp. nov., isolated from soil from Dokdo, Korea.</title>
        <authorList>
            <person name="Kim D.U."/>
            <person name="Lee H."/>
            <person name="Kim H."/>
            <person name="Kim S.G."/>
            <person name="Ka J.O."/>
        </authorList>
    </citation>
    <scope>NUCLEOTIDE SEQUENCE [LARGE SCALE GENOMIC DNA]</scope>
    <source>
        <strain evidence="2 3">D78</strain>
    </source>
</reference>
<feature type="transmembrane region" description="Helical" evidence="1">
    <location>
        <begin position="106"/>
        <end position="126"/>
    </location>
</feature>
<sequence>MAKAKYQPPKQGVAGQIIDALLVLIAVFVALYVPLVFNLAGASTRTILPAGVTQETAADGTVTFTGATWENLGQNATMQKQWEALGYDVNSAAALITQWFDYSFNWSMLLLTAVVIIGYFGFLLVFSDKEYKEVIAEKFDR</sequence>
<accession>A0ABU5E703</accession>
<gene>
    <name evidence="2" type="ORF">SMD27_04495</name>
</gene>
<evidence type="ECO:0000256" key="1">
    <source>
        <dbReference type="SAM" id="Phobius"/>
    </source>
</evidence>
<feature type="transmembrane region" description="Helical" evidence="1">
    <location>
        <begin position="12"/>
        <end position="33"/>
    </location>
</feature>
<proteinExistence type="predicted"/>
<keyword evidence="1" id="KW-0812">Transmembrane</keyword>
<protein>
    <recommendedName>
        <fullName evidence="4">RDD family protein</fullName>
    </recommendedName>
</protein>
<organism evidence="2 3">
    <name type="scientific">Dongia soli</name>
    <dbReference type="NCBI Taxonomy" id="600628"/>
    <lineage>
        <taxon>Bacteria</taxon>
        <taxon>Pseudomonadati</taxon>
        <taxon>Pseudomonadota</taxon>
        <taxon>Alphaproteobacteria</taxon>
        <taxon>Rhodospirillales</taxon>
        <taxon>Dongiaceae</taxon>
        <taxon>Dongia</taxon>
    </lineage>
</organism>
<dbReference type="RefSeq" id="WP_320507124.1">
    <property type="nucleotide sequence ID" value="NZ_JAXCLW010000001.1"/>
</dbReference>
<keyword evidence="3" id="KW-1185">Reference proteome</keyword>
<evidence type="ECO:0000313" key="3">
    <source>
        <dbReference type="Proteomes" id="UP001279642"/>
    </source>
</evidence>
<comment type="caution">
    <text evidence="2">The sequence shown here is derived from an EMBL/GenBank/DDBJ whole genome shotgun (WGS) entry which is preliminary data.</text>
</comment>
<evidence type="ECO:0000313" key="2">
    <source>
        <dbReference type="EMBL" id="MDY0882092.1"/>
    </source>
</evidence>
<dbReference type="Proteomes" id="UP001279642">
    <property type="component" value="Unassembled WGS sequence"/>
</dbReference>
<keyword evidence="1" id="KW-0472">Membrane</keyword>
<dbReference type="EMBL" id="JAXCLW010000001">
    <property type="protein sequence ID" value="MDY0882092.1"/>
    <property type="molecule type" value="Genomic_DNA"/>
</dbReference>